<reference evidence="1" key="1">
    <citation type="submission" date="2019-10" db="EMBL/GenBank/DDBJ databases">
        <authorList>
            <consortium name="DOE Joint Genome Institute"/>
            <person name="Kuo A."/>
            <person name="Miyauchi S."/>
            <person name="Kiss E."/>
            <person name="Drula E."/>
            <person name="Kohler A."/>
            <person name="Sanchez-Garcia M."/>
            <person name="Andreopoulos B."/>
            <person name="Barry K.W."/>
            <person name="Bonito G."/>
            <person name="Buee M."/>
            <person name="Carver A."/>
            <person name="Chen C."/>
            <person name="Cichocki N."/>
            <person name="Clum A."/>
            <person name="Culley D."/>
            <person name="Crous P.W."/>
            <person name="Fauchery L."/>
            <person name="Girlanda M."/>
            <person name="Hayes R."/>
            <person name="Keri Z."/>
            <person name="LaButti K."/>
            <person name="Lipzen A."/>
            <person name="Lombard V."/>
            <person name="Magnuson J."/>
            <person name="Maillard F."/>
            <person name="Morin E."/>
            <person name="Murat C."/>
            <person name="Nolan M."/>
            <person name="Ohm R."/>
            <person name="Pangilinan J."/>
            <person name="Pereira M."/>
            <person name="Perotto S."/>
            <person name="Peter M."/>
            <person name="Riley R."/>
            <person name="Sitrit Y."/>
            <person name="Stielow B."/>
            <person name="Szollosi G."/>
            <person name="Zifcakova L."/>
            <person name="Stursova M."/>
            <person name="Spatafora J.W."/>
            <person name="Tedersoo L."/>
            <person name="Vaario L.-M."/>
            <person name="Yamada A."/>
            <person name="Yan M."/>
            <person name="Wang P."/>
            <person name="Xu J."/>
            <person name="Bruns T."/>
            <person name="Baldrian P."/>
            <person name="Vilgalys R."/>
            <person name="Henrissat B."/>
            <person name="Grigoriev I.V."/>
            <person name="Hibbett D."/>
            <person name="Nagy L.G."/>
            <person name="Martin F.M."/>
        </authorList>
    </citation>
    <scope>NUCLEOTIDE SEQUENCE</scope>
    <source>
        <strain evidence="1">BED1</strain>
    </source>
</reference>
<proteinExistence type="predicted"/>
<accession>A0AAD4C9D7</accession>
<comment type="caution">
    <text evidence="1">The sequence shown here is derived from an EMBL/GenBank/DDBJ whole genome shotgun (WGS) entry which is preliminary data.</text>
</comment>
<reference evidence="1" key="2">
    <citation type="journal article" date="2020" name="Nat. Commun.">
        <title>Large-scale genome sequencing of mycorrhizal fungi provides insights into the early evolution of symbiotic traits.</title>
        <authorList>
            <person name="Miyauchi S."/>
            <person name="Kiss E."/>
            <person name="Kuo A."/>
            <person name="Drula E."/>
            <person name="Kohler A."/>
            <person name="Sanchez-Garcia M."/>
            <person name="Morin E."/>
            <person name="Andreopoulos B."/>
            <person name="Barry K.W."/>
            <person name="Bonito G."/>
            <person name="Buee M."/>
            <person name="Carver A."/>
            <person name="Chen C."/>
            <person name="Cichocki N."/>
            <person name="Clum A."/>
            <person name="Culley D."/>
            <person name="Crous P.W."/>
            <person name="Fauchery L."/>
            <person name="Girlanda M."/>
            <person name="Hayes R.D."/>
            <person name="Keri Z."/>
            <person name="LaButti K."/>
            <person name="Lipzen A."/>
            <person name="Lombard V."/>
            <person name="Magnuson J."/>
            <person name="Maillard F."/>
            <person name="Murat C."/>
            <person name="Nolan M."/>
            <person name="Ohm R.A."/>
            <person name="Pangilinan J."/>
            <person name="Pereira M.F."/>
            <person name="Perotto S."/>
            <person name="Peter M."/>
            <person name="Pfister S."/>
            <person name="Riley R."/>
            <person name="Sitrit Y."/>
            <person name="Stielow J.B."/>
            <person name="Szollosi G."/>
            <person name="Zifcakova L."/>
            <person name="Stursova M."/>
            <person name="Spatafora J.W."/>
            <person name="Tedersoo L."/>
            <person name="Vaario L.M."/>
            <person name="Yamada A."/>
            <person name="Yan M."/>
            <person name="Wang P."/>
            <person name="Xu J."/>
            <person name="Bruns T."/>
            <person name="Baldrian P."/>
            <person name="Vilgalys R."/>
            <person name="Dunand C."/>
            <person name="Henrissat B."/>
            <person name="Grigoriev I.V."/>
            <person name="Hibbett D."/>
            <person name="Nagy L.G."/>
            <person name="Martin F.M."/>
        </authorList>
    </citation>
    <scope>NUCLEOTIDE SEQUENCE</scope>
    <source>
        <strain evidence="1">BED1</strain>
    </source>
</reference>
<sequence length="73" mass="8599">MESLRAILTRVFYPFQDRSSYPCYPPPQHPGFRLRTLSQTRWYPDRHSTLTPRQTPCRYESDDGCHGHTALVC</sequence>
<gene>
    <name evidence="1" type="ORF">L210DRAFT_3519830</name>
</gene>
<dbReference type="EMBL" id="WHUW01000001">
    <property type="protein sequence ID" value="KAF8452866.1"/>
    <property type="molecule type" value="Genomic_DNA"/>
</dbReference>
<evidence type="ECO:0000313" key="1">
    <source>
        <dbReference type="EMBL" id="KAF8452866.1"/>
    </source>
</evidence>
<keyword evidence="2" id="KW-1185">Reference proteome</keyword>
<name>A0AAD4C9D7_BOLED</name>
<dbReference type="Proteomes" id="UP001194468">
    <property type="component" value="Unassembled WGS sequence"/>
</dbReference>
<protein>
    <submittedName>
        <fullName evidence="1">Uncharacterized protein</fullName>
    </submittedName>
</protein>
<evidence type="ECO:0000313" key="2">
    <source>
        <dbReference type="Proteomes" id="UP001194468"/>
    </source>
</evidence>
<organism evidence="1 2">
    <name type="scientific">Boletus edulis BED1</name>
    <dbReference type="NCBI Taxonomy" id="1328754"/>
    <lineage>
        <taxon>Eukaryota</taxon>
        <taxon>Fungi</taxon>
        <taxon>Dikarya</taxon>
        <taxon>Basidiomycota</taxon>
        <taxon>Agaricomycotina</taxon>
        <taxon>Agaricomycetes</taxon>
        <taxon>Agaricomycetidae</taxon>
        <taxon>Boletales</taxon>
        <taxon>Boletineae</taxon>
        <taxon>Boletaceae</taxon>
        <taxon>Boletoideae</taxon>
        <taxon>Boletus</taxon>
    </lineage>
</organism>
<dbReference type="AlphaFoldDB" id="A0AAD4C9D7"/>